<evidence type="ECO:0000313" key="4">
    <source>
        <dbReference type="Proteomes" id="UP000254701"/>
    </source>
</evidence>
<proteinExistence type="predicted"/>
<organism evidence="3 4">
    <name type="scientific">Aminobacter aminovorans</name>
    <name type="common">Chelatobacter heintzii</name>
    <dbReference type="NCBI Taxonomy" id="83263"/>
    <lineage>
        <taxon>Bacteria</taxon>
        <taxon>Pseudomonadati</taxon>
        <taxon>Pseudomonadota</taxon>
        <taxon>Alphaproteobacteria</taxon>
        <taxon>Hyphomicrobiales</taxon>
        <taxon>Phyllobacteriaceae</taxon>
        <taxon>Aminobacter</taxon>
    </lineage>
</organism>
<gene>
    <name evidence="3" type="primary">fcbA2</name>
    <name evidence="3" type="ORF">NCTC10684_04988</name>
</gene>
<dbReference type="Proteomes" id="UP000254701">
    <property type="component" value="Unassembled WGS sequence"/>
</dbReference>
<feature type="domain" description="AMP-binding enzyme C-terminal" evidence="2">
    <location>
        <begin position="407"/>
        <end position="480"/>
    </location>
</feature>
<dbReference type="InterPro" id="IPR020845">
    <property type="entry name" value="AMP-binding_CS"/>
</dbReference>
<dbReference type="EMBL" id="UFSM01000002">
    <property type="protein sequence ID" value="SUY28119.1"/>
    <property type="molecule type" value="Genomic_DNA"/>
</dbReference>
<evidence type="ECO:0000259" key="1">
    <source>
        <dbReference type="Pfam" id="PF00501"/>
    </source>
</evidence>
<feature type="domain" description="AMP-dependent synthetase/ligase" evidence="1">
    <location>
        <begin position="13"/>
        <end position="356"/>
    </location>
</feature>
<dbReference type="PROSITE" id="PS00455">
    <property type="entry name" value="AMP_BINDING"/>
    <property type="match status" value="1"/>
</dbReference>
<reference evidence="3 4" key="1">
    <citation type="submission" date="2018-06" db="EMBL/GenBank/DDBJ databases">
        <authorList>
            <consortium name="Pathogen Informatics"/>
            <person name="Doyle S."/>
        </authorList>
    </citation>
    <scope>NUCLEOTIDE SEQUENCE [LARGE SCALE GENOMIC DNA]</scope>
    <source>
        <strain evidence="3 4">NCTC10684</strain>
    </source>
</reference>
<dbReference type="PANTHER" id="PTHR43767">
    <property type="entry name" value="LONG-CHAIN-FATTY-ACID--COA LIGASE"/>
    <property type="match status" value="1"/>
</dbReference>
<dbReference type="Pfam" id="PF00501">
    <property type="entry name" value="AMP-binding"/>
    <property type="match status" value="1"/>
</dbReference>
<dbReference type="SUPFAM" id="SSF56801">
    <property type="entry name" value="Acetyl-CoA synthetase-like"/>
    <property type="match status" value="1"/>
</dbReference>
<keyword evidence="3" id="KW-0436">Ligase</keyword>
<accession>A0A381IKW6</accession>
<dbReference type="AlphaFoldDB" id="A0A381IKW6"/>
<evidence type="ECO:0000259" key="2">
    <source>
        <dbReference type="Pfam" id="PF13193"/>
    </source>
</evidence>
<sequence>MMQRLVHRILDLAVSSTPNALAASLDERTITFAEVDGLANAMARSLQSLGIKRGSRILFQAEMTLDHLAFYFASQRLGAAFVPLNPALSRDELLPIADYIRPDLLVLDPSRQDGHRLSSACADIPVAILGAGAAATAGVNLDALASRASCDGLPDLGVEEEDTHAIFLTSGSTGRPKGVVLSHKASWLRSYLGASRFVTSGGRGELMTFPMFHWAGWNYLMENWAHRRAVHFVSRPEGDMLARAIDRWKPAFLYCIPAVWERLLASNVAFDGSVVRSAASGTSRFDPVLMDRIRACFPRAYRAAMYGSTEFGAALGLNDSEIDRKPGSVGLPLPGNETRIIDGELQLRSLSMMDGYFELPDQTAEVFVDGWYRSGDIAETDGEGFLTITGRRREVIRSGGETVAPAEVELALAGCPGIRSVAVVGLPDPVWGELVCAAVVLDRPGECPSLEAVRSHLGQSLATFKHPRRIVAVDELPKTPATGQIMRSRVRELVLQIH</sequence>
<dbReference type="RefSeq" id="WP_115734029.1">
    <property type="nucleotide sequence ID" value="NZ_BAAAVY010000001.1"/>
</dbReference>
<dbReference type="InterPro" id="IPR042099">
    <property type="entry name" value="ANL_N_sf"/>
</dbReference>
<dbReference type="GO" id="GO:0018861">
    <property type="term" value="F:4-chlorobenzoate-CoA ligase activity"/>
    <property type="evidence" value="ECO:0007669"/>
    <property type="project" value="UniProtKB-EC"/>
</dbReference>
<dbReference type="InterPro" id="IPR050237">
    <property type="entry name" value="ATP-dep_AMP-bd_enzyme"/>
</dbReference>
<name>A0A381IKW6_AMIAI</name>
<dbReference type="EC" id="6.2.1.33" evidence="3"/>
<dbReference type="OrthoDB" id="9803968at2"/>
<dbReference type="InterPro" id="IPR025110">
    <property type="entry name" value="AMP-bd_C"/>
</dbReference>
<dbReference type="Pfam" id="PF13193">
    <property type="entry name" value="AMP-binding_C"/>
    <property type="match status" value="1"/>
</dbReference>
<dbReference type="InterPro" id="IPR000873">
    <property type="entry name" value="AMP-dep_synth/lig_dom"/>
</dbReference>
<dbReference type="Gene3D" id="3.40.50.12780">
    <property type="entry name" value="N-terminal domain of ligase-like"/>
    <property type="match status" value="1"/>
</dbReference>
<dbReference type="PANTHER" id="PTHR43767:SF1">
    <property type="entry name" value="NONRIBOSOMAL PEPTIDE SYNTHASE PES1 (EUROFUNG)-RELATED"/>
    <property type="match status" value="1"/>
</dbReference>
<dbReference type="InterPro" id="IPR045851">
    <property type="entry name" value="AMP-bd_C_sf"/>
</dbReference>
<protein>
    <submittedName>
        <fullName evidence="3">4-chlorobenzoate--CoA ligase</fullName>
        <ecNumber evidence="3">6.2.1.33</ecNumber>
    </submittedName>
</protein>
<evidence type="ECO:0000313" key="3">
    <source>
        <dbReference type="EMBL" id="SUY28119.1"/>
    </source>
</evidence>
<dbReference type="Gene3D" id="3.30.300.30">
    <property type="match status" value="1"/>
</dbReference>